<dbReference type="Proteomes" id="UP000549616">
    <property type="component" value="Unassembled WGS sequence"/>
</dbReference>
<evidence type="ECO:0000256" key="2">
    <source>
        <dbReference type="SAM" id="Phobius"/>
    </source>
</evidence>
<dbReference type="PANTHER" id="PTHR22674">
    <property type="entry name" value="NTPASE, KAP FAMILY P-LOOP DOMAIN-CONTAINING 1"/>
    <property type="match status" value="1"/>
</dbReference>
<keyword evidence="2" id="KW-0812">Transmembrane</keyword>
<keyword evidence="1" id="KW-0175">Coiled coil</keyword>
<gene>
    <name evidence="4" type="ORF">HNR02_004727</name>
</gene>
<feature type="domain" description="KAP NTPase" evidence="3">
    <location>
        <begin position="234"/>
        <end position="319"/>
    </location>
</feature>
<accession>A0A853B9G1</accession>
<dbReference type="AlphaFoldDB" id="A0A853B9G1"/>
<evidence type="ECO:0000256" key="1">
    <source>
        <dbReference type="SAM" id="Coils"/>
    </source>
</evidence>
<keyword evidence="5" id="KW-1185">Reference proteome</keyword>
<dbReference type="RefSeq" id="WP_179775293.1">
    <property type="nucleotide sequence ID" value="NZ_JACCFK010000001.1"/>
</dbReference>
<keyword evidence="2" id="KW-0472">Membrane</keyword>
<feature type="coiled-coil region" evidence="1">
    <location>
        <begin position="327"/>
        <end position="368"/>
    </location>
</feature>
<protein>
    <recommendedName>
        <fullName evidence="3">KAP NTPase domain-containing protein</fullName>
    </recommendedName>
</protein>
<name>A0A853B9G1_9PSEU</name>
<feature type="domain" description="KAP NTPase" evidence="3">
    <location>
        <begin position="604"/>
        <end position="774"/>
    </location>
</feature>
<evidence type="ECO:0000259" key="3">
    <source>
        <dbReference type="Pfam" id="PF07693"/>
    </source>
</evidence>
<dbReference type="InterPro" id="IPR011646">
    <property type="entry name" value="KAP_P-loop"/>
</dbReference>
<sequence>MAGQPGDQGDTLRALADSHLPVGYLEEIECLVVRTERPWELPIDTIVVSVGATLGYLGESMMEWLPSWPLRSAPFDRITAESPYVMDLPRATDETRLVRAVLATAHDAGHDVMASADMAGAATFAAIDAAVRSGATAIGLPLLGTGRLALPRAAVADAVVSAVARVLRTPVVRARLSRLVFFDRHTAGEEALRQSLGRVVADAPHGMADLAGGVSADLVDPNAGLPLSRDQLDFAPYVSMLATVIADRRTPLPLSAGIFGEWGSGKSYFMALLRGEVDRLASFGGPAYHREIVQIGFNAWHYADTNLWASLGEEIFRQLAGPERDEAGLLRAELAERLEQRRALEREIEQAREAATALQTEVDQALGARRTTAADLVRALHRSPRFREETDALWRDLGVDDEIERAGLLLAESGEVRGHLKDIGRTAKGRRGQIAAGTALTVLLGLAAVAAFAPDVRDWLAAAGTVAAAVSTWGLWLAGRARAGLAKLGALSQELRSGLDDVAGEEPALAAKVAALRRAEADQRVAQARLEDVVTRVGELGTRLATTTPGHRLYTFLAERAGSGAYTRHLGLVSTIRKDLTELVRLMAQWREHPGGEARTPIDRIVLYIDDLDRCSPRQVVEVIEAVHLLLALDLFVVVIGVDPRWLLRSLCSHYDEILGGEQGVTPEDYLEKIINVPLALPGMSGGSLTRLLRSLVDDESPAPDAPTVPEPRTGAAPAITVEAGSELDRRPAATPPAPVPLTEPELRILTALDPLVKTPRKAKRLFNLYRMVRATRDLSPAARFLGENDDDGEYQAVAVLLGVVTGYGPRYEEFAASLARAPESTTWPDFVDGLPEIHSGLRDLPVTLPDLSCFRLWAPRIRRFSYFLGG</sequence>
<feature type="transmembrane region" description="Helical" evidence="2">
    <location>
        <begin position="434"/>
        <end position="453"/>
    </location>
</feature>
<keyword evidence="2" id="KW-1133">Transmembrane helix</keyword>
<dbReference type="PANTHER" id="PTHR22674:SF6">
    <property type="entry name" value="NTPASE KAP FAMILY P-LOOP DOMAIN-CONTAINING PROTEIN 1"/>
    <property type="match status" value="1"/>
</dbReference>
<comment type="caution">
    <text evidence="4">The sequence shown here is derived from an EMBL/GenBank/DDBJ whole genome shotgun (WGS) entry which is preliminary data.</text>
</comment>
<dbReference type="Pfam" id="PF07693">
    <property type="entry name" value="KAP_NTPase"/>
    <property type="match status" value="2"/>
</dbReference>
<organism evidence="4 5">
    <name type="scientific">Amycolatopsis endophytica</name>
    <dbReference type="NCBI Taxonomy" id="860233"/>
    <lineage>
        <taxon>Bacteria</taxon>
        <taxon>Bacillati</taxon>
        <taxon>Actinomycetota</taxon>
        <taxon>Actinomycetes</taxon>
        <taxon>Pseudonocardiales</taxon>
        <taxon>Pseudonocardiaceae</taxon>
        <taxon>Amycolatopsis</taxon>
    </lineage>
</organism>
<dbReference type="EMBL" id="JACCFK010000001">
    <property type="protein sequence ID" value="NYI91404.1"/>
    <property type="molecule type" value="Genomic_DNA"/>
</dbReference>
<reference evidence="4 5" key="1">
    <citation type="submission" date="2020-07" db="EMBL/GenBank/DDBJ databases">
        <title>Sequencing the genomes of 1000 actinobacteria strains.</title>
        <authorList>
            <person name="Klenk H.-P."/>
        </authorList>
    </citation>
    <scope>NUCLEOTIDE SEQUENCE [LARGE SCALE GENOMIC DNA]</scope>
    <source>
        <strain evidence="4 5">DSM 104006</strain>
    </source>
</reference>
<feature type="transmembrane region" description="Helical" evidence="2">
    <location>
        <begin position="459"/>
        <end position="478"/>
    </location>
</feature>
<proteinExistence type="predicted"/>
<dbReference type="InterPro" id="IPR052754">
    <property type="entry name" value="NTPase_KAP_P-loop"/>
</dbReference>
<evidence type="ECO:0000313" key="5">
    <source>
        <dbReference type="Proteomes" id="UP000549616"/>
    </source>
</evidence>
<evidence type="ECO:0000313" key="4">
    <source>
        <dbReference type="EMBL" id="NYI91404.1"/>
    </source>
</evidence>